<comment type="similarity">
    <text evidence="1 10">Belongs to the class-I pyridine nucleotide-disulfide oxidoreductase family.</text>
</comment>
<evidence type="ECO:0000256" key="6">
    <source>
        <dbReference type="ARBA" id="ARBA00023284"/>
    </source>
</evidence>
<evidence type="ECO:0000256" key="10">
    <source>
        <dbReference type="RuleBase" id="RU003691"/>
    </source>
</evidence>
<dbReference type="Proteomes" id="UP000031532">
    <property type="component" value="Unassembled WGS sequence"/>
</dbReference>
<evidence type="ECO:0000256" key="4">
    <source>
        <dbReference type="ARBA" id="ARBA00023002"/>
    </source>
</evidence>
<dbReference type="Pfam" id="PF02852">
    <property type="entry name" value="Pyr_redox_dim"/>
    <property type="match status" value="1"/>
</dbReference>
<dbReference type="NCBIfam" id="NF004776">
    <property type="entry name" value="PRK06116.1"/>
    <property type="match status" value="1"/>
</dbReference>
<dbReference type="Gene3D" id="3.50.50.60">
    <property type="entry name" value="FAD/NAD(P)-binding domain"/>
    <property type="match status" value="2"/>
</dbReference>
<feature type="domain" description="Pyridine nucleotide-disulphide oxidoreductase dimerisation" evidence="11">
    <location>
        <begin position="339"/>
        <end position="445"/>
    </location>
</feature>
<evidence type="ECO:0000256" key="8">
    <source>
        <dbReference type="PIRSR" id="PIRSR000350-3"/>
    </source>
</evidence>
<keyword evidence="8" id="KW-0520">NAD</keyword>
<dbReference type="EMBL" id="JTJC03000008">
    <property type="protein sequence ID" value="NHC37483.1"/>
    <property type="molecule type" value="Genomic_DNA"/>
</dbReference>
<feature type="disulfide bond" description="Redox-active" evidence="9">
    <location>
        <begin position="42"/>
        <end position="47"/>
    </location>
</feature>
<keyword evidence="8" id="KW-0547">Nucleotide-binding</keyword>
<keyword evidence="4 10" id="KW-0560">Oxidoreductase</keyword>
<accession>A0A9X5I6C9</accession>
<evidence type="ECO:0000256" key="1">
    <source>
        <dbReference type="ARBA" id="ARBA00007532"/>
    </source>
</evidence>
<feature type="active site" description="Proton acceptor" evidence="7">
    <location>
        <position position="438"/>
    </location>
</feature>
<dbReference type="PRINTS" id="PR00368">
    <property type="entry name" value="FADPNR"/>
</dbReference>
<evidence type="ECO:0000256" key="9">
    <source>
        <dbReference type="PIRSR" id="PIRSR000350-4"/>
    </source>
</evidence>
<dbReference type="InterPro" id="IPR046952">
    <property type="entry name" value="GSHR/TRXR-like"/>
</dbReference>
<keyword evidence="2 10" id="KW-0285">Flavoprotein</keyword>
<dbReference type="GO" id="GO:0006749">
    <property type="term" value="P:glutathione metabolic process"/>
    <property type="evidence" value="ECO:0007669"/>
    <property type="project" value="TreeGrafter"/>
</dbReference>
<evidence type="ECO:0000256" key="5">
    <source>
        <dbReference type="ARBA" id="ARBA00023157"/>
    </source>
</evidence>
<keyword evidence="6 10" id="KW-0676">Redox-active center</keyword>
<evidence type="ECO:0000313" key="13">
    <source>
        <dbReference type="EMBL" id="NHC37483.1"/>
    </source>
</evidence>
<comment type="caution">
    <text evidence="13">The sequence shown here is derived from an EMBL/GenBank/DDBJ whole genome shotgun (WGS) entry which is preliminary data.</text>
</comment>
<evidence type="ECO:0000259" key="11">
    <source>
        <dbReference type="Pfam" id="PF02852"/>
    </source>
</evidence>
<gene>
    <name evidence="13" type="primary">gorA</name>
    <name evidence="13" type="ORF">QH73_0023080</name>
</gene>
<keyword evidence="14" id="KW-1185">Reference proteome</keyword>
<dbReference type="GO" id="GO:0050660">
    <property type="term" value="F:flavin adenine dinucleotide binding"/>
    <property type="evidence" value="ECO:0007669"/>
    <property type="project" value="InterPro"/>
</dbReference>
<dbReference type="InterPro" id="IPR001100">
    <property type="entry name" value="Pyr_nuc-diS_OxRdtase"/>
</dbReference>
<evidence type="ECO:0000256" key="2">
    <source>
        <dbReference type="ARBA" id="ARBA00022630"/>
    </source>
</evidence>
<dbReference type="OrthoDB" id="9800167at2"/>
<evidence type="ECO:0000256" key="3">
    <source>
        <dbReference type="ARBA" id="ARBA00022827"/>
    </source>
</evidence>
<dbReference type="PRINTS" id="PR00411">
    <property type="entry name" value="PNDRDTASEI"/>
</dbReference>
<organism evidence="13 14">
    <name type="scientific">Scytonema millei VB511283</name>
    <dbReference type="NCBI Taxonomy" id="1245923"/>
    <lineage>
        <taxon>Bacteria</taxon>
        <taxon>Bacillati</taxon>
        <taxon>Cyanobacteriota</taxon>
        <taxon>Cyanophyceae</taxon>
        <taxon>Nostocales</taxon>
        <taxon>Scytonemataceae</taxon>
        <taxon>Scytonema</taxon>
    </lineage>
</organism>
<evidence type="ECO:0000256" key="7">
    <source>
        <dbReference type="PIRSR" id="PIRSR000350-2"/>
    </source>
</evidence>
<name>A0A9X5I6C9_9CYAN</name>
<dbReference type="Gene3D" id="3.30.390.30">
    <property type="match status" value="1"/>
</dbReference>
<dbReference type="GO" id="GO:0034599">
    <property type="term" value="P:cellular response to oxidative stress"/>
    <property type="evidence" value="ECO:0007669"/>
    <property type="project" value="TreeGrafter"/>
</dbReference>
<keyword evidence="3 8" id="KW-0274">FAD</keyword>
<dbReference type="PIRSF" id="PIRSF000350">
    <property type="entry name" value="Mercury_reductase_MerA"/>
    <property type="match status" value="1"/>
</dbReference>
<dbReference type="PANTHER" id="PTHR42737:SF2">
    <property type="entry name" value="GLUTATHIONE REDUCTASE"/>
    <property type="match status" value="1"/>
</dbReference>
<dbReference type="Pfam" id="PF07992">
    <property type="entry name" value="Pyr_redox_2"/>
    <property type="match status" value="1"/>
</dbReference>
<dbReference type="InterPro" id="IPR036188">
    <property type="entry name" value="FAD/NAD-bd_sf"/>
</dbReference>
<dbReference type="InterPro" id="IPR023753">
    <property type="entry name" value="FAD/NAD-binding_dom"/>
</dbReference>
<dbReference type="InterPro" id="IPR016156">
    <property type="entry name" value="FAD/NAD-linked_Rdtase_dimer_sf"/>
</dbReference>
<feature type="binding site" evidence="8">
    <location>
        <position position="304"/>
    </location>
    <ligand>
        <name>FAD</name>
        <dbReference type="ChEBI" id="CHEBI:57692"/>
    </ligand>
</feature>
<dbReference type="GO" id="GO:0005829">
    <property type="term" value="C:cytosol"/>
    <property type="evidence" value="ECO:0007669"/>
    <property type="project" value="TreeGrafter"/>
</dbReference>
<sequence length="449" mass="48929">MAFDYDLFIIGAGPGGVAAARQAKTYGVRVGIAEREAIGGTCVNRGCIPKKFIVYAADFALHDRAAASYGWSKCDRYFDWSDFIASVHQQIEQRRQSFLNKFQQAGIDVIRGQATFIDPHTVDIDGRKITADKIIIAVGGKSIKPSKIPGIEYAITSRQMFELPQLPRQLAIVGGGYIGVEFSSMMNAFGVEVTLMDRDETILSGFDDDVRTAVQQGLNQRGIQFLGNTTAKEIKQGATGLQVVLEGDDPQFVTVDTVLFATGRSPNTENLGLENAGVELDEKGAIAVDADSRTNQAHIFAVGDCTNRKQLTPVARTEGRAVARMIFDQRSPQIDYTLVPTAVVARPEAAAVGLTEAQAREQFGDAVQCYCTQFEPLFYSMTDRSEQAMMKLVVDRRSDRVLGAHMVGENAAEIIQSLAVSIQKGIAKQDIDANLGIHPTTGEEFFLLD</sequence>
<reference evidence="13 14" key="1">
    <citation type="journal article" date="2015" name="Genome Announc.">
        <title>Draft Genome Sequence of the Terrestrial Cyanobacterium Scytonema millei VB511283, Isolated from Eastern India.</title>
        <authorList>
            <person name="Sen D."/>
            <person name="Chandrababunaidu M.M."/>
            <person name="Singh D."/>
            <person name="Sanghi N."/>
            <person name="Ghorai A."/>
            <person name="Mishra G.P."/>
            <person name="Madduluri M."/>
            <person name="Adhikary S.P."/>
            <person name="Tripathy S."/>
        </authorList>
    </citation>
    <scope>NUCLEOTIDE SEQUENCE [LARGE SCALE GENOMIC DNA]</scope>
    <source>
        <strain evidence="13 14">VB511283</strain>
    </source>
</reference>
<dbReference type="InterPro" id="IPR012999">
    <property type="entry name" value="Pyr_OxRdtase_I_AS"/>
</dbReference>
<evidence type="ECO:0000259" key="12">
    <source>
        <dbReference type="Pfam" id="PF07992"/>
    </source>
</evidence>
<dbReference type="GO" id="GO:0004362">
    <property type="term" value="F:glutathione-disulfide reductase (NADPH) activity"/>
    <property type="evidence" value="ECO:0007669"/>
    <property type="project" value="UniProtKB-EC"/>
</dbReference>
<feature type="domain" description="FAD/NAD(P)-binding" evidence="12">
    <location>
        <begin position="5"/>
        <end position="319"/>
    </location>
</feature>
<comment type="cofactor">
    <cofactor evidence="8">
        <name>FAD</name>
        <dbReference type="ChEBI" id="CHEBI:57692"/>
    </cofactor>
    <text evidence="8">Binds 1 FAD per subunit.</text>
</comment>
<dbReference type="InterPro" id="IPR004099">
    <property type="entry name" value="Pyr_nucl-diS_OxRdtase_dimer"/>
</dbReference>
<dbReference type="AlphaFoldDB" id="A0A9X5I6C9"/>
<feature type="binding site" evidence="8">
    <location>
        <position position="51"/>
    </location>
    <ligand>
        <name>FAD</name>
        <dbReference type="ChEBI" id="CHEBI:57692"/>
    </ligand>
</feature>
<keyword evidence="5" id="KW-1015">Disulfide bond</keyword>
<dbReference type="PROSITE" id="PS00076">
    <property type="entry name" value="PYRIDINE_REDOX_1"/>
    <property type="match status" value="1"/>
</dbReference>
<proteinExistence type="inferred from homology"/>
<dbReference type="PANTHER" id="PTHR42737">
    <property type="entry name" value="GLUTATHIONE REDUCTASE"/>
    <property type="match status" value="1"/>
</dbReference>
<dbReference type="SUPFAM" id="SSF55424">
    <property type="entry name" value="FAD/NAD-linked reductases, dimerisation (C-terminal) domain"/>
    <property type="match status" value="1"/>
</dbReference>
<dbReference type="GO" id="GO:0045454">
    <property type="term" value="P:cell redox homeostasis"/>
    <property type="evidence" value="ECO:0007669"/>
    <property type="project" value="InterPro"/>
</dbReference>
<dbReference type="SUPFAM" id="SSF51905">
    <property type="entry name" value="FAD/NAD(P)-binding domain"/>
    <property type="match status" value="1"/>
</dbReference>
<feature type="binding site" evidence="8">
    <location>
        <begin position="174"/>
        <end position="181"/>
    </location>
    <ligand>
        <name>NAD(+)</name>
        <dbReference type="ChEBI" id="CHEBI:57540"/>
    </ligand>
</feature>
<evidence type="ECO:0000313" key="14">
    <source>
        <dbReference type="Proteomes" id="UP000031532"/>
    </source>
</evidence>
<feature type="binding site" evidence="8">
    <location>
        <position position="263"/>
    </location>
    <ligand>
        <name>NAD(+)</name>
        <dbReference type="ChEBI" id="CHEBI:57540"/>
    </ligand>
</feature>
<dbReference type="RefSeq" id="WP_039714295.1">
    <property type="nucleotide sequence ID" value="NZ_JTJC03000008.1"/>
</dbReference>
<dbReference type="EC" id="1.8.1.7" evidence="13"/>
<protein>
    <submittedName>
        <fullName evidence="13">Glutathione-disulfide reductase</fullName>
        <ecNumber evidence="13">1.8.1.7</ecNumber>
    </submittedName>
</protein>